<organism evidence="12 13">
    <name type="scientific">Bosea massiliensis</name>
    <dbReference type="NCBI Taxonomy" id="151419"/>
    <lineage>
        <taxon>Bacteria</taxon>
        <taxon>Pseudomonadati</taxon>
        <taxon>Pseudomonadota</taxon>
        <taxon>Alphaproteobacteria</taxon>
        <taxon>Hyphomicrobiales</taxon>
        <taxon>Boseaceae</taxon>
        <taxon>Bosea</taxon>
    </lineage>
</organism>
<dbReference type="PANTHER" id="PTHR44119:SF1">
    <property type="entry name" value="MAGNESIUM-CHELATASE SUBUNIT CHLH, CHLOROPLASTIC"/>
    <property type="match status" value="1"/>
</dbReference>
<evidence type="ECO:0000256" key="4">
    <source>
        <dbReference type="ARBA" id="ARBA00022598"/>
    </source>
</evidence>
<dbReference type="PANTHER" id="PTHR44119">
    <property type="entry name" value="MAGNESIUM-CHELATASE SUBUNIT CHLH, CHLOROPLASTIC"/>
    <property type="match status" value="1"/>
</dbReference>
<dbReference type="CDD" id="cd10150">
    <property type="entry name" value="CobN_like"/>
    <property type="match status" value="1"/>
</dbReference>
<feature type="domain" description="CobN/magnesium chelatase" evidence="10">
    <location>
        <begin position="180"/>
        <end position="1230"/>
    </location>
</feature>
<dbReference type="Proteomes" id="UP001596060">
    <property type="component" value="Unassembled WGS sequence"/>
</dbReference>
<evidence type="ECO:0000313" key="12">
    <source>
        <dbReference type="EMBL" id="MFC5504148.1"/>
    </source>
</evidence>
<accession>A0ABW0NWL8</accession>
<evidence type="ECO:0000259" key="10">
    <source>
        <dbReference type="Pfam" id="PF02514"/>
    </source>
</evidence>
<evidence type="ECO:0000313" key="13">
    <source>
        <dbReference type="Proteomes" id="UP001596060"/>
    </source>
</evidence>
<dbReference type="NCBIfam" id="NF009942">
    <property type="entry name" value="PRK13405.1"/>
    <property type="match status" value="1"/>
</dbReference>
<evidence type="ECO:0000256" key="3">
    <source>
        <dbReference type="ARBA" id="ARBA00022531"/>
    </source>
</evidence>
<keyword evidence="4 12" id="KW-0436">Ligase</keyword>
<comment type="pathway">
    <text evidence="8">Porphyrin-containing compound metabolism.</text>
</comment>
<dbReference type="EMBL" id="JBHSLU010000004">
    <property type="protein sequence ID" value="MFC5504148.1"/>
    <property type="molecule type" value="Genomic_DNA"/>
</dbReference>
<dbReference type="InterPro" id="IPR011771">
    <property type="entry name" value="BchH"/>
</dbReference>
<evidence type="ECO:0000256" key="7">
    <source>
        <dbReference type="ARBA" id="ARBA00023171"/>
    </source>
</evidence>
<keyword evidence="5" id="KW-0547">Nucleotide-binding</keyword>
<evidence type="ECO:0000256" key="8">
    <source>
        <dbReference type="ARBA" id="ARBA00023444"/>
    </source>
</evidence>
<keyword evidence="6" id="KW-0067">ATP-binding</keyword>
<proteinExistence type="inferred from homology"/>
<comment type="caution">
    <text evidence="12">The sequence shown here is derived from an EMBL/GenBank/DDBJ whole genome shotgun (WGS) entry which is preliminary data.</text>
</comment>
<gene>
    <name evidence="12" type="ORF">ACFPN9_02620</name>
</gene>
<keyword evidence="7" id="KW-0149">Chlorophyll biosynthesis</keyword>
<comment type="similarity">
    <text evidence="1">Belongs to the Mg-chelatase subunit H family.</text>
</comment>
<dbReference type="GO" id="GO:0016851">
    <property type="term" value="F:magnesium chelatase activity"/>
    <property type="evidence" value="ECO:0007669"/>
    <property type="project" value="UniProtKB-EC"/>
</dbReference>
<evidence type="ECO:0000256" key="2">
    <source>
        <dbReference type="ARBA" id="ARBA00012825"/>
    </source>
</evidence>
<keyword evidence="3" id="KW-0602">Photosynthesis</keyword>
<reference evidence="13" key="1">
    <citation type="journal article" date="2019" name="Int. J. Syst. Evol. Microbiol.">
        <title>The Global Catalogue of Microorganisms (GCM) 10K type strain sequencing project: providing services to taxonomists for standard genome sequencing and annotation.</title>
        <authorList>
            <consortium name="The Broad Institute Genomics Platform"/>
            <consortium name="The Broad Institute Genome Sequencing Center for Infectious Disease"/>
            <person name="Wu L."/>
            <person name="Ma J."/>
        </authorList>
    </citation>
    <scope>NUCLEOTIDE SEQUENCE [LARGE SCALE GENOMIC DNA]</scope>
    <source>
        <strain evidence="13">CCUG 43117</strain>
    </source>
</reference>
<evidence type="ECO:0000259" key="11">
    <source>
        <dbReference type="Pfam" id="PF11965"/>
    </source>
</evidence>
<evidence type="ECO:0000256" key="6">
    <source>
        <dbReference type="ARBA" id="ARBA00022840"/>
    </source>
</evidence>
<comment type="catalytic activity">
    <reaction evidence="9">
        <text>protoporphyrin IX + Mg(2+) + ATP + H2O = Mg-protoporphyrin IX + ADP + phosphate + 3 H(+)</text>
        <dbReference type="Rhea" id="RHEA:13961"/>
        <dbReference type="ChEBI" id="CHEBI:15377"/>
        <dbReference type="ChEBI" id="CHEBI:15378"/>
        <dbReference type="ChEBI" id="CHEBI:18420"/>
        <dbReference type="ChEBI" id="CHEBI:30616"/>
        <dbReference type="ChEBI" id="CHEBI:43474"/>
        <dbReference type="ChEBI" id="CHEBI:57306"/>
        <dbReference type="ChEBI" id="CHEBI:60492"/>
        <dbReference type="ChEBI" id="CHEBI:456216"/>
        <dbReference type="EC" id="6.6.1.1"/>
    </reaction>
</comment>
<dbReference type="NCBIfam" id="TIGR02025">
    <property type="entry name" value="BchH"/>
    <property type="match status" value="1"/>
</dbReference>
<feature type="domain" description="Magnesium chelatase subunit H N-terminal" evidence="11">
    <location>
        <begin position="17"/>
        <end position="176"/>
    </location>
</feature>
<keyword evidence="13" id="KW-1185">Reference proteome</keyword>
<name>A0ABW0NWL8_9HYPH</name>
<protein>
    <recommendedName>
        <fullName evidence="2">magnesium chelatase</fullName>
        <ecNumber evidence="2">6.6.1.1</ecNumber>
    </recommendedName>
</protein>
<evidence type="ECO:0000256" key="5">
    <source>
        <dbReference type="ARBA" id="ARBA00022741"/>
    </source>
</evidence>
<evidence type="ECO:0000256" key="9">
    <source>
        <dbReference type="ARBA" id="ARBA00048693"/>
    </source>
</evidence>
<dbReference type="Pfam" id="PF02514">
    <property type="entry name" value="CobN-Mg_chel"/>
    <property type="match status" value="1"/>
</dbReference>
<evidence type="ECO:0000256" key="1">
    <source>
        <dbReference type="ARBA" id="ARBA00010851"/>
    </source>
</evidence>
<dbReference type="InterPro" id="IPR022571">
    <property type="entry name" value="Mg_chelatase_H_N"/>
</dbReference>
<dbReference type="RefSeq" id="WP_377815217.1">
    <property type="nucleotide sequence ID" value="NZ_JBHSLU010000004.1"/>
</dbReference>
<dbReference type="InterPro" id="IPR003672">
    <property type="entry name" value="CobN/Mg_chltase"/>
</dbReference>
<dbReference type="EC" id="6.6.1.1" evidence="2"/>
<sequence>MVAPGAQHRADGATPIRVVIVTMDTHVASATVRAQAALTRDLPGLELSVHAASEWSADPRLLARCQEAVAGADIVIATMLFMEDHFLPLVPALQARREHCDAMICLMSAGEVTKLTRVGRFRMDGPQSGPMALLKRLRGSKGKAASGGAGQMKMLRRLPQILRFIPGTAQDVRAYFLALQYWLAGSEENIANLVRLLVDRYADGPRRVLRGSLKVGKPVDYPETGIYHPALPGRVGTDPQALPAMPGAKGTVGLLVLRSYVLAGNAAHYDGVIRSLEARGLSVLPVFATGLDAREAIDAFLVRDGRPVVDALVSLTGFSLVGGPAYNDAAAAQDVLARLDVPYIAAHPAEFQTLDQWGASDRGLLPVESTIMIAIPELDGATGPIVFGGRTDQPGRCSGCARACTFPASEGQRDMHVCAERAETLAARVEKLVTLRRRSRAERKIGIVLFNFPPNAGNTGTAAYLSVFESLHRTLGALQREGYAVEMPASVEALREAIIQGNAARHGAMANVHVRIGAADHIRRERWLSEIEAQWGPAPGRQQSDGASLFVLGERFGNVFVGIQPGFGYEGDPMRLLFEKGFAPTHAFSAFYRWMREDFGADAVLHFGTHGALEFMPGKQTGLSAQCWPDRLIGDLPNIYLYAANNPSEGALAKRRGAATLVSYLTPPVASAGLYRGLIELKGSLDRWRGLAPDEMREAAELAMLIQAQAAALDLALAEPEWSGEERHGRIGKLTEAVLELEYTLIPHGLHVVGEPLSQAERTDMLMAIVDSGSGVRPARAVVEGLVAGLSPEQALRAAGAEPEAGVLAGLAELAATDALLARDHELDGLLRALDGRFIRPAPGGDLLRTPAVLPTGRNLHGFDPFRIPSAYAVRDGARQAARLLDRHVADGHALPETVALVLWGTDNLKTEGGPIAQALALMGAEPRFDGYGRLAGAQLLPPETLGRPRIDVVISVSGIFRDLLPLQIRLLAEAAFLAASADEPPESNFVRKHALAYQAEHGCDLETAALRVFGNAEGAYGSNVNNLVESGRWQDEDELAETYSRRKGFAYGRGGRAVQQPELLRSVLGGVELAYQNLDSVELGVTTVDNYFDTLGGISRAVRRAKGGAATPVYIGDQTRGEGTVRTLSEQVSLETRTRVLNPKWYEGMLKHGYEGVRQIETHVTNTMGWSATTGQVEPWVYQKLTETYLLDPAMRERLAALNPTASAKLANRLIEAQARQYWQPDAATLAALQEAGDALEDRLEGIGLEAAA</sequence>
<dbReference type="Pfam" id="PF11965">
    <property type="entry name" value="DUF3479"/>
    <property type="match status" value="1"/>
</dbReference>